<dbReference type="Pfam" id="PF01935">
    <property type="entry name" value="DUF87"/>
    <property type="match status" value="1"/>
</dbReference>
<keyword evidence="3" id="KW-1185">Reference proteome</keyword>
<evidence type="ECO:0000313" key="3">
    <source>
        <dbReference type="Proteomes" id="UP000317043"/>
    </source>
</evidence>
<dbReference type="InParanoid" id="A0A543B3D8"/>
<dbReference type="PANTHER" id="PTHR42957">
    <property type="entry name" value="HELICASE MJ1565-RELATED"/>
    <property type="match status" value="1"/>
</dbReference>
<dbReference type="InterPro" id="IPR002789">
    <property type="entry name" value="HerA_central"/>
</dbReference>
<dbReference type="InterPro" id="IPR008571">
    <property type="entry name" value="HerA-like"/>
</dbReference>
<name>A0A543B3D8_9ACTN</name>
<organism evidence="2 3">
    <name type="scientific">Stackebrandtia endophytica</name>
    <dbReference type="NCBI Taxonomy" id="1496996"/>
    <lineage>
        <taxon>Bacteria</taxon>
        <taxon>Bacillati</taxon>
        <taxon>Actinomycetota</taxon>
        <taxon>Actinomycetes</taxon>
        <taxon>Glycomycetales</taxon>
        <taxon>Glycomycetaceae</taxon>
        <taxon>Stackebrandtia</taxon>
    </lineage>
</organism>
<dbReference type="Proteomes" id="UP000317043">
    <property type="component" value="Unassembled WGS sequence"/>
</dbReference>
<dbReference type="RefSeq" id="WP_142044586.1">
    <property type="nucleotide sequence ID" value="NZ_JBHTGS010000002.1"/>
</dbReference>
<reference evidence="2 3" key="1">
    <citation type="submission" date="2019-06" db="EMBL/GenBank/DDBJ databases">
        <title>Sequencing the genomes of 1000 actinobacteria strains.</title>
        <authorList>
            <person name="Klenk H.-P."/>
        </authorList>
    </citation>
    <scope>NUCLEOTIDE SEQUENCE [LARGE SCALE GENOMIC DNA]</scope>
    <source>
        <strain evidence="2 3">DSM 45928</strain>
    </source>
</reference>
<keyword evidence="2" id="KW-0547">Nucleotide-binding</keyword>
<accession>A0A543B3D8</accession>
<dbReference type="SUPFAM" id="SSF52540">
    <property type="entry name" value="P-loop containing nucleoside triphosphate hydrolases"/>
    <property type="match status" value="1"/>
</dbReference>
<keyword evidence="2" id="KW-0067">ATP-binding</keyword>
<dbReference type="InterPro" id="IPR003593">
    <property type="entry name" value="AAA+_ATPase"/>
</dbReference>
<keyword evidence="2" id="KW-0347">Helicase</keyword>
<dbReference type="GO" id="GO:0004386">
    <property type="term" value="F:helicase activity"/>
    <property type="evidence" value="ECO:0007669"/>
    <property type="project" value="UniProtKB-KW"/>
</dbReference>
<dbReference type="Gene3D" id="3.40.50.300">
    <property type="entry name" value="P-loop containing nucleotide triphosphate hydrolases"/>
    <property type="match status" value="2"/>
</dbReference>
<protein>
    <submittedName>
        <fullName evidence="2">DNA helicase HerA-like ATPase</fullName>
    </submittedName>
</protein>
<feature type="domain" description="AAA+ ATPase" evidence="1">
    <location>
        <begin position="56"/>
        <end position="325"/>
    </location>
</feature>
<dbReference type="SMART" id="SM00382">
    <property type="entry name" value="AAA"/>
    <property type="match status" value="2"/>
</dbReference>
<dbReference type="InterPro" id="IPR027417">
    <property type="entry name" value="P-loop_NTPase"/>
</dbReference>
<dbReference type="EMBL" id="VFOW01000001">
    <property type="protein sequence ID" value="TQL79351.1"/>
    <property type="molecule type" value="Genomic_DNA"/>
</dbReference>
<dbReference type="AlphaFoldDB" id="A0A543B3D8"/>
<dbReference type="OrthoDB" id="3881471at2"/>
<evidence type="ECO:0000313" key="2">
    <source>
        <dbReference type="EMBL" id="TQL79351.1"/>
    </source>
</evidence>
<dbReference type="PANTHER" id="PTHR42957:SF1">
    <property type="entry name" value="HELICASE MJ1565-RELATED"/>
    <property type="match status" value="1"/>
</dbReference>
<feature type="domain" description="AAA+ ATPase" evidence="1">
    <location>
        <begin position="647"/>
        <end position="966"/>
    </location>
</feature>
<keyword evidence="2" id="KW-0378">Hydrolase</keyword>
<sequence>MKARELEALSALRFDAVPTEQTLWGGQLPHVPELNQSVYDRVREEIGALNKPAVDSPVGMVVHGEYGSGKSHLVWWARRFIAGIGGYYFNIQPDGSAQTLWSRVVDSILRDLHEPLAVHQMPPDPTTQLSLVVERLAGLMKLPEESRSVLCGRRAVEPAEARIHLKAFTDGIRTFHPNQDLRNVALALGLLALRDDEAPIAGWAFLKNQPEELELRKEWGLRLRPAPPVDMVRHLSTLLAMTGPSLFVVDQIDDMVTTSAQLTQDAGVDQGSTDLAAALMTIREKLTRSITLISCLDHTWQTIRKRSVRSALDRFRDGLYLEPIPNARIARDLMVNLLAPQYDEIGFAAPYPTWPVPTEAFDRAVGIRPRQLIQRFDQYVKACRAAGDLLPSPDLGATTGAEAPVRDDATQRRFVDHRRAIVLSGLKETRAEKDLGEVLAAAARALAVEVGLTDELTVREVGRGAENASVHCEVTGAVETLFVRGINTVKASAVGSRVDKALAVAYSDPEQASHLFIARTDLWGETPRIQKAVAAIIDAGGTVIDVVDDELRTLRAVQLTATGGSDEVMAWLREHRPVSATAFGKSLLQRITPGAPRSTGAIDTCEVEPQSSEHDAVSTAVEPDDPQAIPLGRTIEDKTIELDLHALRKHVAMFASSGSGKTVLLRRIIEECALRGVSTIVLDPNNDLARLGDAWPAAPVGWGVGDDDRARDYLESTDVVVWTPGVSKGNPLTLQALPDFSAVRDDPDELRLAVDTAVASLAPRARIDGESHTADGRRAILRETLMVFARDGGRSLDQLIEMLLDPVDEVLALPSAKKHADFVASALSYARTNDPLFGGEGTGFDPDRLLTPADGYRARVSVINLAGIPEENRPAFVNRLQMTLFSWIKRHPAKDKPLSGLFVMDEAQTFIPSGKNTPCTESTRNLASQARKYGLGLVYATQAPRGIDSRITGNAASHVYGRVTVPAHVGAVQEMARSRGEEAPLVSKLTAGRFFVSLEGAPLTETMVPMCLSHHGSPLEEAEIAERARGKR</sequence>
<proteinExistence type="predicted"/>
<comment type="caution">
    <text evidence="2">The sequence shown here is derived from an EMBL/GenBank/DDBJ whole genome shotgun (WGS) entry which is preliminary data.</text>
</comment>
<gene>
    <name evidence="2" type="ORF">FB566_4952</name>
</gene>
<evidence type="ECO:0000259" key="1">
    <source>
        <dbReference type="SMART" id="SM00382"/>
    </source>
</evidence>